<accession>A0A0F9AG56</accession>
<dbReference type="InterPro" id="IPR007280">
    <property type="entry name" value="Peptidase_C_arc/bac"/>
</dbReference>
<comment type="caution">
    <text evidence="2">The sequence shown here is derived from an EMBL/GenBank/DDBJ whole genome shotgun (WGS) entry which is preliminary data.</text>
</comment>
<proteinExistence type="predicted"/>
<feature type="non-terminal residue" evidence="2">
    <location>
        <position position="397"/>
    </location>
</feature>
<dbReference type="Gene3D" id="2.60.120.380">
    <property type="match status" value="1"/>
</dbReference>
<protein>
    <recommendedName>
        <fullName evidence="1">Peptidase C-terminal archaeal/bacterial domain-containing protein</fullName>
    </recommendedName>
</protein>
<sequence length="397" mass="42039">RNAVIERRNDTPATAQDMGRAETAVGFLGQAGLGRLFTYKDGTLSELDPVNGLMISEFPLGVPMDQYSQTMLATTPTSVLIGDNDAQAILEIDPDQGTVIRSIPTPGITIGALAYVGGEIHSWSGPWVTVLDYVTGQVRRVMRREPVWHTGGRGLAGVGTRTLVLANSELMATPSQDWHLYEMDQHTGVGRAIATVDDDVNWYSSIAVVGDELFVSGGMYVIVLDLYTLQYKRDFKPSSDHLVGDAGEPGDYYSIAVRAGDQLSIRTSTPEGPGGTLDPKVELYAPDGTLVASDEDGAPDGLNAQLSHDAAVSGTYMVRITSQDGPGNYVLSVTGQSGPEAQALTPSPVVPQAGLMYEASLGGSLGFVGDRERFAVDLQADQTVAVAVSSDGWLGVT</sequence>
<name>A0A0F9AG56_9ZZZZ</name>
<gene>
    <name evidence="2" type="ORF">LCGC14_2853160</name>
</gene>
<organism evidence="2">
    <name type="scientific">marine sediment metagenome</name>
    <dbReference type="NCBI Taxonomy" id="412755"/>
    <lineage>
        <taxon>unclassified sequences</taxon>
        <taxon>metagenomes</taxon>
        <taxon>ecological metagenomes</taxon>
    </lineage>
</organism>
<feature type="non-terminal residue" evidence="2">
    <location>
        <position position="1"/>
    </location>
</feature>
<evidence type="ECO:0000259" key="1">
    <source>
        <dbReference type="Pfam" id="PF04151"/>
    </source>
</evidence>
<reference evidence="2" key="1">
    <citation type="journal article" date="2015" name="Nature">
        <title>Complex archaea that bridge the gap between prokaryotes and eukaryotes.</title>
        <authorList>
            <person name="Spang A."/>
            <person name="Saw J.H."/>
            <person name="Jorgensen S.L."/>
            <person name="Zaremba-Niedzwiedzka K."/>
            <person name="Martijn J."/>
            <person name="Lind A.E."/>
            <person name="van Eijk R."/>
            <person name="Schleper C."/>
            <person name="Guy L."/>
            <person name="Ettema T.J."/>
        </authorList>
    </citation>
    <scope>NUCLEOTIDE SEQUENCE</scope>
</reference>
<dbReference type="SUPFAM" id="SSF50998">
    <property type="entry name" value="Quinoprotein alcohol dehydrogenase-like"/>
    <property type="match status" value="1"/>
</dbReference>
<dbReference type="InterPro" id="IPR011047">
    <property type="entry name" value="Quinoprotein_ADH-like_sf"/>
</dbReference>
<dbReference type="EMBL" id="LAZR01054935">
    <property type="protein sequence ID" value="KKK77484.1"/>
    <property type="molecule type" value="Genomic_DNA"/>
</dbReference>
<evidence type="ECO:0000313" key="2">
    <source>
        <dbReference type="EMBL" id="KKK77484.1"/>
    </source>
</evidence>
<dbReference type="AlphaFoldDB" id="A0A0F9AG56"/>
<dbReference type="Pfam" id="PF04151">
    <property type="entry name" value="PPC"/>
    <property type="match status" value="1"/>
</dbReference>
<feature type="domain" description="Peptidase C-terminal archaeal/bacterial" evidence="1">
    <location>
        <begin position="251"/>
        <end position="322"/>
    </location>
</feature>